<reference evidence="2 3" key="1">
    <citation type="submission" date="2024-03" db="EMBL/GenBank/DDBJ databases">
        <title>Adaptation during the transition from Ophiocordyceps entomopathogen to insect associate is accompanied by gene loss and intensified selection.</title>
        <authorList>
            <person name="Ward C.M."/>
            <person name="Onetto C.A."/>
            <person name="Borneman A.R."/>
        </authorList>
    </citation>
    <scope>NUCLEOTIDE SEQUENCE [LARGE SCALE GENOMIC DNA]</scope>
    <source>
        <strain evidence="2">AWRI1</strain>
        <tissue evidence="2">Single Adult Female</tissue>
    </source>
</reference>
<dbReference type="Pfam" id="PF18701">
    <property type="entry name" value="DUF5641"/>
    <property type="match status" value="1"/>
</dbReference>
<dbReference type="InterPro" id="IPR001584">
    <property type="entry name" value="Integrase_cat-core"/>
</dbReference>
<dbReference type="InterPro" id="IPR036397">
    <property type="entry name" value="RNaseH_sf"/>
</dbReference>
<name>A0AAN9YAK1_9HEMI</name>
<protein>
    <recommendedName>
        <fullName evidence="1">Integrase catalytic domain-containing protein</fullName>
    </recommendedName>
</protein>
<organism evidence="2 3">
    <name type="scientific">Parthenolecanium corni</name>
    <dbReference type="NCBI Taxonomy" id="536013"/>
    <lineage>
        <taxon>Eukaryota</taxon>
        <taxon>Metazoa</taxon>
        <taxon>Ecdysozoa</taxon>
        <taxon>Arthropoda</taxon>
        <taxon>Hexapoda</taxon>
        <taxon>Insecta</taxon>
        <taxon>Pterygota</taxon>
        <taxon>Neoptera</taxon>
        <taxon>Paraneoptera</taxon>
        <taxon>Hemiptera</taxon>
        <taxon>Sternorrhyncha</taxon>
        <taxon>Coccoidea</taxon>
        <taxon>Coccidae</taxon>
        <taxon>Parthenolecanium</taxon>
    </lineage>
</organism>
<accession>A0AAN9YAK1</accession>
<proteinExistence type="predicted"/>
<dbReference type="InterPro" id="IPR012337">
    <property type="entry name" value="RNaseH-like_sf"/>
</dbReference>
<dbReference type="AlphaFoldDB" id="A0AAN9YAK1"/>
<dbReference type="GO" id="GO:0003676">
    <property type="term" value="F:nucleic acid binding"/>
    <property type="evidence" value="ECO:0007669"/>
    <property type="project" value="InterPro"/>
</dbReference>
<evidence type="ECO:0000313" key="3">
    <source>
        <dbReference type="Proteomes" id="UP001367676"/>
    </source>
</evidence>
<dbReference type="EMBL" id="JBBCAQ010000004">
    <property type="protein sequence ID" value="KAK7603947.1"/>
    <property type="molecule type" value="Genomic_DNA"/>
</dbReference>
<gene>
    <name evidence="2" type="ORF">V9T40_004220</name>
</gene>
<dbReference type="GO" id="GO:0015074">
    <property type="term" value="P:DNA integration"/>
    <property type="evidence" value="ECO:0007669"/>
    <property type="project" value="InterPro"/>
</dbReference>
<sequence>MDDLFAGGNSFGEVLSLQKSVHTALAKRGFQLRKYSSNSKELLEKIPQELLAETALRTFEEEGYNQVVLGVTWNPSTDAYGVHCNIDSVFNDIVVTKRIILSYTLRIFDPMGLVSPVTIREIECLQQLLPVKSKSSPVSLNPFLDGDGVMRVGGRLDRSEFSDDKKHPIILPAKSHFAQILCRHVHEKYFHAGRLFLASFFSSQYWFVGGRTNLFKFVIRSCVSCAKVRAKTSEQLMGQLPLAKVSVSRPFAHCGVDFAGPFTCKCTGHRSTKFGKIYIAVFVCLAVRAVHIEIVSDLSTPKFIESLQRFIARRGIPVAMYSDNGTNFVGIKNFFALDRDKLIEFSTTERFNWVFIPPKAPNFGGTWEAAVKSAKKHLMNITHGITLSFEEYGTLLTRIEAVLNSRPICYKDVPVQGSEALTPAHFLIGRPMYSIPRIDDEEISLTNRLLLIQNQVRGFWTSWSKDYINQMQQRSKWRQEEPNLVPGQIVLVRNENSKPFDWPLGLIIAVHPGKDGLV</sequence>
<keyword evidence="3" id="KW-1185">Reference proteome</keyword>
<comment type="caution">
    <text evidence="2">The sequence shown here is derived from an EMBL/GenBank/DDBJ whole genome shotgun (WGS) entry which is preliminary data.</text>
</comment>
<dbReference type="PANTHER" id="PTHR47331:SF1">
    <property type="entry name" value="GAG-LIKE PROTEIN"/>
    <property type="match status" value="1"/>
</dbReference>
<evidence type="ECO:0000259" key="1">
    <source>
        <dbReference type="PROSITE" id="PS50994"/>
    </source>
</evidence>
<dbReference type="InterPro" id="IPR040676">
    <property type="entry name" value="DUF5641"/>
</dbReference>
<dbReference type="Gene3D" id="3.30.420.10">
    <property type="entry name" value="Ribonuclease H-like superfamily/Ribonuclease H"/>
    <property type="match status" value="1"/>
</dbReference>
<dbReference type="Proteomes" id="UP001367676">
    <property type="component" value="Unassembled WGS sequence"/>
</dbReference>
<dbReference type="SUPFAM" id="SSF53098">
    <property type="entry name" value="Ribonuclease H-like"/>
    <property type="match status" value="1"/>
</dbReference>
<dbReference type="PROSITE" id="PS50994">
    <property type="entry name" value="INTEGRASE"/>
    <property type="match status" value="1"/>
</dbReference>
<feature type="domain" description="Integrase catalytic" evidence="1">
    <location>
        <begin position="246"/>
        <end position="431"/>
    </location>
</feature>
<dbReference type="PANTHER" id="PTHR47331">
    <property type="entry name" value="PHD-TYPE DOMAIN-CONTAINING PROTEIN"/>
    <property type="match status" value="1"/>
</dbReference>
<evidence type="ECO:0000313" key="2">
    <source>
        <dbReference type="EMBL" id="KAK7603947.1"/>
    </source>
</evidence>